<organism evidence="1 2">
    <name type="scientific">Bacillus halotolerans</name>
    <dbReference type="NCBI Taxonomy" id="260554"/>
    <lineage>
        <taxon>Bacteria</taxon>
        <taxon>Bacillati</taxon>
        <taxon>Bacillota</taxon>
        <taxon>Bacilli</taxon>
        <taxon>Bacillales</taxon>
        <taxon>Bacillaceae</taxon>
        <taxon>Bacillus</taxon>
    </lineage>
</organism>
<evidence type="ECO:0000313" key="2">
    <source>
        <dbReference type="Proteomes" id="UP001164713"/>
    </source>
</evidence>
<dbReference type="Proteomes" id="UP001164713">
    <property type="component" value="Chromosome"/>
</dbReference>
<proteinExistence type="predicted"/>
<name>A0ABY7I077_9BACI</name>
<reference evidence="1" key="1">
    <citation type="submission" date="2022-12" db="EMBL/GenBank/DDBJ databases">
        <title>Genomic of Bacillus halotolerans.</title>
        <authorList>
            <person name="Xu G."/>
            <person name="Ding Y."/>
        </authorList>
    </citation>
    <scope>NUCLEOTIDE SEQUENCE</scope>
    <source>
        <strain evidence="1">B13</strain>
    </source>
</reference>
<evidence type="ECO:0000313" key="1">
    <source>
        <dbReference type="EMBL" id="WAT21303.1"/>
    </source>
</evidence>
<protein>
    <submittedName>
        <fullName evidence="1">Uncharacterized protein</fullName>
    </submittedName>
</protein>
<keyword evidence="2" id="KW-1185">Reference proteome</keyword>
<accession>A0ABY7I077</accession>
<sequence>MLKYKYAIEYIDDYDEVILDFEKEESLKNGYLISNSLGSDIFSDFDSIKEEIEQLLKVLSGELPIFESGGNLNLISSDKHKTVIEDIFADEDEGDSICTIETVEYIKIILIWAKENIKYKNKQGILSTEEADERIEWIKEKCSELDFIK</sequence>
<dbReference type="RefSeq" id="WP_269107577.1">
    <property type="nucleotide sequence ID" value="NZ_CP114066.1"/>
</dbReference>
<dbReference type="EMBL" id="CP114066">
    <property type="protein sequence ID" value="WAT21303.1"/>
    <property type="molecule type" value="Genomic_DNA"/>
</dbReference>
<gene>
    <name evidence="1" type="ORF">O0R52_20535</name>
</gene>